<dbReference type="PROSITE" id="PS51257">
    <property type="entry name" value="PROKAR_LIPOPROTEIN"/>
    <property type="match status" value="1"/>
</dbReference>
<protein>
    <submittedName>
        <fullName evidence="1">Membrane dipeptidase</fullName>
    </submittedName>
</protein>
<dbReference type="GO" id="GO:0006508">
    <property type="term" value="P:proteolysis"/>
    <property type="evidence" value="ECO:0007669"/>
    <property type="project" value="InterPro"/>
</dbReference>
<dbReference type="InterPro" id="IPR032466">
    <property type="entry name" value="Metal_Hydrolase"/>
</dbReference>
<accession>A0A2T2YPN4</accession>
<proteinExistence type="predicted"/>
<dbReference type="PANTHER" id="PTHR10443:SF12">
    <property type="entry name" value="DIPEPTIDASE"/>
    <property type="match status" value="1"/>
</dbReference>
<comment type="caution">
    <text evidence="1">The sequence shown here is derived from an EMBL/GenBank/DDBJ whole genome shotgun (WGS) entry which is preliminary data.</text>
</comment>
<evidence type="ECO:0000313" key="1">
    <source>
        <dbReference type="EMBL" id="PSR57463.1"/>
    </source>
</evidence>
<sequence>MKYFILLFVGLVTVISGCAQSYIKRHEKAIVVDTHNDVLYAAIMEGMPIEKNLTGKAHTDFKRLKKGGVDAQIFAVWCDETYGNNTAFKYANTEIDSLYAIANRNPDKMVLVKTPSELKKVVKHNKLAAMIGVEGGHMLEDNMLYLDSLFTRGVRYLTLTWNNSTAWATSSLDESTNKIPNPQKGLNDFGRKVVKRMNDLGMLVDISHVGEQTFYDVIQTTSKPVIASHSSVYAICPHHRNLKDAQIKAIAKNKGVIQINFASNFIDSAYTKRSKAFLDAHKPELDSLVKIKGVDIGAYFTQKYPQETDALRPPLSLLLDHIDYIIKLVGADYVGLGSDFDGISSSPKDMEDVSKFPNITKGLVERGYSKRDIQKILGGNFIRVWEANQP</sequence>
<reference evidence="1 2" key="1">
    <citation type="submission" date="2018-03" db="EMBL/GenBank/DDBJ databases">
        <title>Adhaeribacter sp. HMF7605 Genome sequencing and assembly.</title>
        <authorList>
            <person name="Kang H."/>
            <person name="Kang J."/>
            <person name="Cha I."/>
            <person name="Kim H."/>
            <person name="Joh K."/>
        </authorList>
    </citation>
    <scope>NUCLEOTIDE SEQUENCE [LARGE SCALE GENOMIC DNA]</scope>
    <source>
        <strain evidence="1 2">HMF7605</strain>
    </source>
</reference>
<dbReference type="EMBL" id="PYFT01000001">
    <property type="protein sequence ID" value="PSR57463.1"/>
    <property type="molecule type" value="Genomic_DNA"/>
</dbReference>
<dbReference type="OrthoDB" id="9804920at2"/>
<keyword evidence="2" id="KW-1185">Reference proteome</keyword>
<dbReference type="Gene3D" id="3.20.20.140">
    <property type="entry name" value="Metal-dependent hydrolases"/>
    <property type="match status" value="1"/>
</dbReference>
<dbReference type="Pfam" id="PF01244">
    <property type="entry name" value="Peptidase_M19"/>
    <property type="match status" value="1"/>
</dbReference>
<dbReference type="RefSeq" id="WP_106933628.1">
    <property type="nucleotide sequence ID" value="NZ_PYFT01000001.1"/>
</dbReference>
<organism evidence="1 2">
    <name type="scientific">Adhaeribacter arboris</name>
    <dbReference type="NCBI Taxonomy" id="2072846"/>
    <lineage>
        <taxon>Bacteria</taxon>
        <taxon>Pseudomonadati</taxon>
        <taxon>Bacteroidota</taxon>
        <taxon>Cytophagia</taxon>
        <taxon>Cytophagales</taxon>
        <taxon>Hymenobacteraceae</taxon>
        <taxon>Adhaeribacter</taxon>
    </lineage>
</organism>
<gene>
    <name evidence="1" type="ORF">AHMF7605_26345</name>
</gene>
<dbReference type="Proteomes" id="UP000240357">
    <property type="component" value="Unassembled WGS sequence"/>
</dbReference>
<dbReference type="AlphaFoldDB" id="A0A2T2YPN4"/>
<dbReference type="PROSITE" id="PS51365">
    <property type="entry name" value="RENAL_DIPEPTIDASE_2"/>
    <property type="match status" value="1"/>
</dbReference>
<dbReference type="InterPro" id="IPR008257">
    <property type="entry name" value="Pept_M19"/>
</dbReference>
<evidence type="ECO:0000313" key="2">
    <source>
        <dbReference type="Proteomes" id="UP000240357"/>
    </source>
</evidence>
<dbReference type="SUPFAM" id="SSF51556">
    <property type="entry name" value="Metallo-dependent hydrolases"/>
    <property type="match status" value="1"/>
</dbReference>
<name>A0A2T2YPN4_9BACT</name>
<dbReference type="CDD" id="cd01301">
    <property type="entry name" value="rDP_like"/>
    <property type="match status" value="1"/>
</dbReference>
<dbReference type="PANTHER" id="PTHR10443">
    <property type="entry name" value="MICROSOMAL DIPEPTIDASE"/>
    <property type="match status" value="1"/>
</dbReference>
<dbReference type="GO" id="GO:0070573">
    <property type="term" value="F:metallodipeptidase activity"/>
    <property type="evidence" value="ECO:0007669"/>
    <property type="project" value="InterPro"/>
</dbReference>